<evidence type="ECO:0000313" key="3">
    <source>
        <dbReference type="EMBL" id="KAG7501192.1"/>
    </source>
</evidence>
<evidence type="ECO:0000313" key="4">
    <source>
        <dbReference type="Proteomes" id="UP000693946"/>
    </source>
</evidence>
<accession>A0AAV6R9Q0</accession>
<feature type="region of interest" description="Disordered" evidence="1">
    <location>
        <begin position="1"/>
        <end position="147"/>
    </location>
</feature>
<dbReference type="Proteomes" id="UP000693946">
    <property type="component" value="Linkage Group LG20"/>
</dbReference>
<dbReference type="AlphaFoldDB" id="A0AAV6R9Q0"/>
<sequence>MMDVLMNDSGSDVVPEDSSSEEEDLIQPKFNNNGSSYWDCSRDSDCHISSSDSENYNDEDYQPPKFSLSARPPLSRGRPCRRAPLPPPPQPLPTEKISPEQSQPSKKRRLSVSADETTEEDGERWNSREEEDQKPDPLSFTPARSPGPRFNRSASWCPLSLFQLYFSKSVVQTIIDNTNANAARRITAGKKFLWTTMTLKDFYIFMAIIVFSGLVHVHHRGDYWKRQWPYNFPFPREKMSWNRFEAILWSLHLSNPKDDEDNDRKKNTAGYDRLFKIKPLYTDITTACKAHFQPYQNICMNERMVAPKAQISTKQHMRSKPAKWGYKLFVLADATTGYTWNFSVYTGKLDKSQLGLSYTSVVDLLPFSVLGEGYTLYVDNFYASPALFRDLHEKHIGCCGTIRKSCAGFPHTNSNDFPQKPERGDIRWMRKDCLLFVKWVDTREVTVCSTVHEAFSGKTVQRRVAEGEVWSSKEVPVPDAVMEHNKNMGGVDLSDAFNGYYSSHHKATKWYKTFFYHFMDIAVMNSFLLYEELSRYKFDPSAKEYTQKTFRETLAAEMLCFAEGLAPQPPPASSSTLTCMPRYYGSDATASRRYCRRCQDAGIQRVKTPIYCRKCNVSLCLTSKKNCFERWHDTR</sequence>
<organism evidence="3 4">
    <name type="scientific">Solea senegalensis</name>
    <name type="common">Senegalese sole</name>
    <dbReference type="NCBI Taxonomy" id="28829"/>
    <lineage>
        <taxon>Eukaryota</taxon>
        <taxon>Metazoa</taxon>
        <taxon>Chordata</taxon>
        <taxon>Craniata</taxon>
        <taxon>Vertebrata</taxon>
        <taxon>Euteleostomi</taxon>
        <taxon>Actinopterygii</taxon>
        <taxon>Neopterygii</taxon>
        <taxon>Teleostei</taxon>
        <taxon>Neoteleostei</taxon>
        <taxon>Acanthomorphata</taxon>
        <taxon>Carangaria</taxon>
        <taxon>Pleuronectiformes</taxon>
        <taxon>Pleuronectoidei</taxon>
        <taxon>Soleidae</taxon>
        <taxon>Solea</taxon>
    </lineage>
</organism>
<name>A0AAV6R9Q0_SOLSE</name>
<reference evidence="3 4" key="1">
    <citation type="journal article" date="2021" name="Sci. Rep.">
        <title>Chromosome anchoring in Senegalese sole (Solea senegalensis) reveals sex-associated markers and genome rearrangements in flatfish.</title>
        <authorList>
            <person name="Guerrero-Cozar I."/>
            <person name="Gomez-Garrido J."/>
            <person name="Berbel C."/>
            <person name="Martinez-Blanch J.F."/>
            <person name="Alioto T."/>
            <person name="Claros M.G."/>
            <person name="Gagnaire P.A."/>
            <person name="Manchado M."/>
        </authorList>
    </citation>
    <scope>NUCLEOTIDE SEQUENCE [LARGE SCALE GENOMIC DNA]</scope>
    <source>
        <strain evidence="3">Sse05_10M</strain>
    </source>
</reference>
<protein>
    <recommendedName>
        <fullName evidence="2">PiggyBac transposable element-derived protein domain-containing protein</fullName>
    </recommendedName>
</protein>
<dbReference type="PANTHER" id="PTHR46599:SF3">
    <property type="entry name" value="PIGGYBAC TRANSPOSABLE ELEMENT-DERIVED PROTEIN 4"/>
    <property type="match status" value="1"/>
</dbReference>
<proteinExistence type="predicted"/>
<evidence type="ECO:0000256" key="1">
    <source>
        <dbReference type="SAM" id="MobiDB-lite"/>
    </source>
</evidence>
<dbReference type="PANTHER" id="PTHR46599">
    <property type="entry name" value="PIGGYBAC TRANSPOSABLE ELEMENT-DERIVED PROTEIN 4"/>
    <property type="match status" value="1"/>
</dbReference>
<feature type="domain" description="PiggyBac transposable element-derived protein" evidence="2">
    <location>
        <begin position="157"/>
        <end position="527"/>
    </location>
</feature>
<feature type="compositionally biased region" description="Acidic residues" evidence="1">
    <location>
        <begin position="14"/>
        <end position="25"/>
    </location>
</feature>
<feature type="compositionally biased region" description="Polar residues" evidence="1">
    <location>
        <begin position="29"/>
        <end position="38"/>
    </location>
</feature>
<evidence type="ECO:0000259" key="2">
    <source>
        <dbReference type="Pfam" id="PF13843"/>
    </source>
</evidence>
<dbReference type="EMBL" id="JAGKHQ010000013">
    <property type="protein sequence ID" value="KAG7501192.1"/>
    <property type="molecule type" value="Genomic_DNA"/>
</dbReference>
<gene>
    <name evidence="3" type="ORF">JOB18_042557</name>
</gene>
<keyword evidence="4" id="KW-1185">Reference proteome</keyword>
<dbReference type="InterPro" id="IPR029526">
    <property type="entry name" value="PGBD"/>
</dbReference>
<dbReference type="Pfam" id="PF13843">
    <property type="entry name" value="DDE_Tnp_1_7"/>
    <property type="match status" value="1"/>
</dbReference>
<comment type="caution">
    <text evidence="3">The sequence shown here is derived from an EMBL/GenBank/DDBJ whole genome shotgun (WGS) entry which is preliminary data.</text>
</comment>